<keyword evidence="2" id="KW-0732">Signal</keyword>
<evidence type="ECO:0000313" key="4">
    <source>
        <dbReference type="EMBL" id="VDI34920.1"/>
    </source>
</evidence>
<dbReference type="Gene3D" id="1.10.238.10">
    <property type="entry name" value="EF-hand"/>
    <property type="match status" value="1"/>
</dbReference>
<feature type="signal peptide" evidence="2">
    <location>
        <begin position="1"/>
        <end position="17"/>
    </location>
</feature>
<dbReference type="PROSITE" id="PS50222">
    <property type="entry name" value="EF_HAND_2"/>
    <property type="match status" value="1"/>
</dbReference>
<gene>
    <name evidence="4" type="ORF">MGAL_10B042816</name>
</gene>
<evidence type="ECO:0000259" key="3">
    <source>
        <dbReference type="PROSITE" id="PS50222"/>
    </source>
</evidence>
<dbReference type="InterPro" id="IPR011992">
    <property type="entry name" value="EF-hand-dom_pair"/>
</dbReference>
<dbReference type="SUPFAM" id="SSF47473">
    <property type="entry name" value="EF-hand"/>
    <property type="match status" value="1"/>
</dbReference>
<organism evidence="4 5">
    <name type="scientific">Mytilus galloprovincialis</name>
    <name type="common">Mediterranean mussel</name>
    <dbReference type="NCBI Taxonomy" id="29158"/>
    <lineage>
        <taxon>Eukaryota</taxon>
        <taxon>Metazoa</taxon>
        <taxon>Spiralia</taxon>
        <taxon>Lophotrochozoa</taxon>
        <taxon>Mollusca</taxon>
        <taxon>Bivalvia</taxon>
        <taxon>Autobranchia</taxon>
        <taxon>Pteriomorphia</taxon>
        <taxon>Mytilida</taxon>
        <taxon>Mytiloidea</taxon>
        <taxon>Mytilidae</taxon>
        <taxon>Mytilinae</taxon>
        <taxon>Mytilus</taxon>
    </lineage>
</organism>
<evidence type="ECO:0000256" key="1">
    <source>
        <dbReference type="ARBA" id="ARBA00022837"/>
    </source>
</evidence>
<dbReference type="InterPro" id="IPR002048">
    <property type="entry name" value="EF_hand_dom"/>
</dbReference>
<evidence type="ECO:0000313" key="5">
    <source>
        <dbReference type="Proteomes" id="UP000596742"/>
    </source>
</evidence>
<comment type="caution">
    <text evidence="4">The sequence shown here is derived from an EMBL/GenBank/DDBJ whole genome shotgun (WGS) entry which is preliminary data.</text>
</comment>
<accession>A0A8B6EKV3</accession>
<keyword evidence="1" id="KW-0106">Calcium</keyword>
<dbReference type="GO" id="GO:0005509">
    <property type="term" value="F:calcium ion binding"/>
    <property type="evidence" value="ECO:0007669"/>
    <property type="project" value="InterPro"/>
</dbReference>
<dbReference type="OrthoDB" id="6071809at2759"/>
<protein>
    <recommendedName>
        <fullName evidence="3">EF-hand domain-containing protein</fullName>
    </recommendedName>
</protein>
<reference evidence="4" key="1">
    <citation type="submission" date="2018-11" db="EMBL/GenBank/DDBJ databases">
        <authorList>
            <person name="Alioto T."/>
            <person name="Alioto T."/>
        </authorList>
    </citation>
    <scope>NUCLEOTIDE SEQUENCE</scope>
</reference>
<feature type="domain" description="EF-hand" evidence="3">
    <location>
        <begin position="44"/>
        <end position="79"/>
    </location>
</feature>
<dbReference type="EMBL" id="UYJE01005188">
    <property type="protein sequence ID" value="VDI34920.1"/>
    <property type="molecule type" value="Genomic_DNA"/>
</dbReference>
<dbReference type="Pfam" id="PF13499">
    <property type="entry name" value="EF-hand_7"/>
    <property type="match status" value="1"/>
</dbReference>
<dbReference type="AlphaFoldDB" id="A0A8B6EKV3"/>
<name>A0A8B6EKV3_MYTGA</name>
<sequence>MKLTLAVIVVLIGMVLTDDLVPDLKHVIVQSVKMMHQNHSKRSKMENLMKRVFNKTDKNHDGHITVDELIQYIKKTRGYTIDQTIQIVNNTIGLTIDQTTKRGSKMVFGNPTYDLNENGIIEFNEYAGLMRKRMGK</sequence>
<evidence type="ECO:0000256" key="2">
    <source>
        <dbReference type="SAM" id="SignalP"/>
    </source>
</evidence>
<keyword evidence="5" id="KW-1185">Reference proteome</keyword>
<dbReference type="PROSITE" id="PS00018">
    <property type="entry name" value="EF_HAND_1"/>
    <property type="match status" value="2"/>
</dbReference>
<dbReference type="InterPro" id="IPR018247">
    <property type="entry name" value="EF_Hand_1_Ca_BS"/>
</dbReference>
<feature type="chain" id="PRO_5032761699" description="EF-hand domain-containing protein" evidence="2">
    <location>
        <begin position="18"/>
        <end position="136"/>
    </location>
</feature>
<proteinExistence type="predicted"/>
<dbReference type="Proteomes" id="UP000596742">
    <property type="component" value="Unassembled WGS sequence"/>
</dbReference>